<protein>
    <submittedName>
        <fullName evidence="2">Uncharacterized protein</fullName>
    </submittedName>
</protein>
<organism evidence="2 3">
    <name type="scientific">Evansella cellulosilytica (strain ATCC 21833 / DSM 2522 / FERM P-1141 / JCM 9156 / N-4)</name>
    <name type="common">Bacillus cellulosilyticus</name>
    <dbReference type="NCBI Taxonomy" id="649639"/>
    <lineage>
        <taxon>Bacteria</taxon>
        <taxon>Bacillati</taxon>
        <taxon>Bacillota</taxon>
        <taxon>Bacilli</taxon>
        <taxon>Bacillales</taxon>
        <taxon>Bacillaceae</taxon>
        <taxon>Evansella</taxon>
    </lineage>
</organism>
<dbReference type="KEGG" id="bco:Bcell_3819"/>
<keyword evidence="1" id="KW-0472">Membrane</keyword>
<accession>E6TUQ6</accession>
<keyword evidence="3" id="KW-1185">Reference proteome</keyword>
<evidence type="ECO:0000313" key="3">
    <source>
        <dbReference type="Proteomes" id="UP000001401"/>
    </source>
</evidence>
<keyword evidence="1" id="KW-0812">Transmembrane</keyword>
<feature type="transmembrane region" description="Helical" evidence="1">
    <location>
        <begin position="44"/>
        <end position="73"/>
    </location>
</feature>
<name>E6TUQ6_EVAC2</name>
<feature type="transmembrane region" description="Helical" evidence="1">
    <location>
        <begin position="135"/>
        <end position="154"/>
    </location>
</feature>
<evidence type="ECO:0000256" key="1">
    <source>
        <dbReference type="SAM" id="Phobius"/>
    </source>
</evidence>
<gene>
    <name evidence="2" type="ordered locus">Bcell_3819</name>
</gene>
<feature type="transmembrane region" description="Helical" evidence="1">
    <location>
        <begin position="12"/>
        <end position="32"/>
    </location>
</feature>
<dbReference type="HOGENOM" id="CLU_945436_0_0_9"/>
<dbReference type="AlphaFoldDB" id="E6TUQ6"/>
<dbReference type="EMBL" id="CP002394">
    <property type="protein sequence ID" value="ADU32058.1"/>
    <property type="molecule type" value="Genomic_DNA"/>
</dbReference>
<evidence type="ECO:0000313" key="2">
    <source>
        <dbReference type="EMBL" id="ADU32058.1"/>
    </source>
</evidence>
<proteinExistence type="predicted"/>
<dbReference type="RefSeq" id="WP_013490389.1">
    <property type="nucleotide sequence ID" value="NC_014829.1"/>
</dbReference>
<dbReference type="OrthoDB" id="2856139at2"/>
<keyword evidence="1" id="KW-1133">Transmembrane helix</keyword>
<dbReference type="Proteomes" id="UP000001401">
    <property type="component" value="Chromosome"/>
</dbReference>
<feature type="transmembrane region" description="Helical" evidence="1">
    <location>
        <begin position="85"/>
        <end position="102"/>
    </location>
</feature>
<sequence length="294" mass="33463">MFEKKLIVTAKSMIVYIVLLFLWPIILHIFSFERMGAAYQLEDSFIFVLWFSVYGLPIILLTAFPVTVLAGWITRSLNGFIRISVNFFVHIGAAILASVILFKGEHEVASLAIVVAAVFFMFDEYPRYTSKKGKFLMSMVPVVVLFISLIPVGIHNYQVSMEMEQLERNGFPSPVIKINDREIEVSLNRASYDSIGFENYHVFDPYLLPKGILQDPQYDIYEINEGDIISLSLNQGMVKNFTADITYIMGGTIFSETISDKNNKFVVPDDLEPQSLSIEINWPRHQMSVSVMAK</sequence>
<dbReference type="eggNOG" id="ENOG5030DG9">
    <property type="taxonomic scope" value="Bacteria"/>
</dbReference>
<feature type="transmembrane region" description="Helical" evidence="1">
    <location>
        <begin position="108"/>
        <end position="123"/>
    </location>
</feature>
<reference evidence="2 3" key="1">
    <citation type="submission" date="2010-12" db="EMBL/GenBank/DDBJ databases">
        <title>Complete sequence of Bacillus cellulosilyticus DSM 2522.</title>
        <authorList>
            <consortium name="US DOE Joint Genome Institute"/>
            <person name="Lucas S."/>
            <person name="Copeland A."/>
            <person name="Lapidus A."/>
            <person name="Cheng J.-F."/>
            <person name="Bruce D."/>
            <person name="Goodwin L."/>
            <person name="Pitluck S."/>
            <person name="Chertkov O."/>
            <person name="Detter J.C."/>
            <person name="Han C."/>
            <person name="Tapia R."/>
            <person name="Land M."/>
            <person name="Hauser L."/>
            <person name="Jeffries C."/>
            <person name="Kyrpides N."/>
            <person name="Ivanova N."/>
            <person name="Mikhailova N."/>
            <person name="Brumm P."/>
            <person name="Mead D."/>
            <person name="Woyke T."/>
        </authorList>
    </citation>
    <scope>NUCLEOTIDE SEQUENCE [LARGE SCALE GENOMIC DNA]</scope>
    <source>
        <strain evidence="3">ATCC 21833 / DSM 2522 / FERM P-1141 / JCM 9156 / N-4</strain>
    </source>
</reference>